<dbReference type="STRING" id="8167.A0A484C9Z4"/>
<sequence>MERAHSLLLSEAACSQLAEHQRPQFIFEWLTRLKELLPVTDRVDIKQNQRRLIEQLSGVLIGSPGPPTRWLLAHCVALLYRLGDPIAASLFVDRCHDIIRSKDDSPSGLPTRLAAIACLGALFEQLGRMLFGSFKDTLTSLLKAMKSAESQGRYEIMLSLEKILRGLGASAVPCHRDVYKAARACLTDRSMAVRCAAAECLLELQREATFLWTSELENVATLCFRAFEGSNYSVRVSVAKLLGTLLAAAVEPRQPTATQGRVSRRYWATNANGIKIP</sequence>
<comment type="caution">
    <text evidence="1">The sequence shown here is derived from an EMBL/GenBank/DDBJ whole genome shotgun (WGS) entry which is preliminary data.</text>
</comment>
<dbReference type="GO" id="GO:0006897">
    <property type="term" value="P:endocytosis"/>
    <property type="evidence" value="ECO:0007669"/>
    <property type="project" value="TreeGrafter"/>
</dbReference>
<name>A0A484C9Z4_PERFV</name>
<evidence type="ECO:0000313" key="1">
    <source>
        <dbReference type="EMBL" id="TDG98504.1"/>
    </source>
</evidence>
<protein>
    <recommendedName>
        <fullName evidence="3">HEAT repeat protein</fullName>
    </recommendedName>
</protein>
<gene>
    <name evidence="1" type="ORF">EPR50_G00201090</name>
</gene>
<dbReference type="InterPro" id="IPR016024">
    <property type="entry name" value="ARM-type_fold"/>
</dbReference>
<evidence type="ECO:0000313" key="2">
    <source>
        <dbReference type="Proteomes" id="UP000295070"/>
    </source>
</evidence>
<dbReference type="SUPFAM" id="SSF48371">
    <property type="entry name" value="ARM repeat"/>
    <property type="match status" value="1"/>
</dbReference>
<dbReference type="AlphaFoldDB" id="A0A484C9Z4"/>
<dbReference type="InterPro" id="IPR040108">
    <property type="entry name" value="Laa1/Sip1/HEATR5"/>
</dbReference>
<accession>A0A484C9Z4</accession>
<proteinExistence type="predicted"/>
<dbReference type="GO" id="GO:0008104">
    <property type="term" value="P:intracellular protein localization"/>
    <property type="evidence" value="ECO:0007669"/>
    <property type="project" value="TreeGrafter"/>
</dbReference>
<dbReference type="GO" id="GO:0005829">
    <property type="term" value="C:cytosol"/>
    <property type="evidence" value="ECO:0007669"/>
    <property type="project" value="GOC"/>
</dbReference>
<dbReference type="GO" id="GO:0030139">
    <property type="term" value="C:endocytic vesicle"/>
    <property type="evidence" value="ECO:0007669"/>
    <property type="project" value="TreeGrafter"/>
</dbReference>
<organism evidence="1 2">
    <name type="scientific">Perca flavescens</name>
    <name type="common">American yellow perch</name>
    <name type="synonym">Morone flavescens</name>
    <dbReference type="NCBI Taxonomy" id="8167"/>
    <lineage>
        <taxon>Eukaryota</taxon>
        <taxon>Metazoa</taxon>
        <taxon>Chordata</taxon>
        <taxon>Craniata</taxon>
        <taxon>Vertebrata</taxon>
        <taxon>Euteleostomi</taxon>
        <taxon>Actinopterygii</taxon>
        <taxon>Neopterygii</taxon>
        <taxon>Teleostei</taxon>
        <taxon>Neoteleostei</taxon>
        <taxon>Acanthomorphata</taxon>
        <taxon>Eupercaria</taxon>
        <taxon>Perciformes</taxon>
        <taxon>Percoidei</taxon>
        <taxon>Percidae</taxon>
        <taxon>Percinae</taxon>
        <taxon>Perca</taxon>
    </lineage>
</organism>
<reference evidence="1 2" key="1">
    <citation type="submission" date="2019-01" db="EMBL/GenBank/DDBJ databases">
        <title>A chromosome-scale genome assembly of the yellow perch, Perca flavescens.</title>
        <authorList>
            <person name="Feron R."/>
            <person name="Morvezen R."/>
            <person name="Bestin A."/>
            <person name="Haffray P."/>
            <person name="Klopp C."/>
            <person name="Zahm M."/>
            <person name="Cabau C."/>
            <person name="Roques C."/>
            <person name="Donnadieu C."/>
            <person name="Bouchez O."/>
            <person name="Christie M."/>
            <person name="Larson W."/>
            <person name="Guiguen Y."/>
        </authorList>
    </citation>
    <scope>NUCLEOTIDE SEQUENCE [LARGE SCALE GENOMIC DNA]</scope>
    <source>
        <strain evidence="1">YP-PL-M2</strain>
        <tissue evidence="1">Blood</tissue>
    </source>
</reference>
<dbReference type="PANTHER" id="PTHR21663">
    <property type="entry name" value="HYPOTHETICAL HEAT DOMAIN-CONTAINING"/>
    <property type="match status" value="1"/>
</dbReference>
<dbReference type="Proteomes" id="UP000295070">
    <property type="component" value="Chromosome 20"/>
</dbReference>
<keyword evidence="2" id="KW-1185">Reference proteome</keyword>
<dbReference type="GO" id="GO:0005794">
    <property type="term" value="C:Golgi apparatus"/>
    <property type="evidence" value="ECO:0007669"/>
    <property type="project" value="TreeGrafter"/>
</dbReference>
<evidence type="ECO:0008006" key="3">
    <source>
        <dbReference type="Google" id="ProtNLM"/>
    </source>
</evidence>
<dbReference type="GO" id="GO:0016020">
    <property type="term" value="C:membrane"/>
    <property type="evidence" value="ECO:0007669"/>
    <property type="project" value="TreeGrafter"/>
</dbReference>
<dbReference type="GO" id="GO:0042147">
    <property type="term" value="P:retrograde transport, endosome to Golgi"/>
    <property type="evidence" value="ECO:0007669"/>
    <property type="project" value="TreeGrafter"/>
</dbReference>
<dbReference type="PANTHER" id="PTHR21663:SF1">
    <property type="entry name" value="HEAT REPEAT-CONTAINING PROTEIN 5A"/>
    <property type="match status" value="1"/>
</dbReference>
<dbReference type="EMBL" id="SCKG01000020">
    <property type="protein sequence ID" value="TDG98504.1"/>
    <property type="molecule type" value="Genomic_DNA"/>
</dbReference>
<dbReference type="InterPro" id="IPR011989">
    <property type="entry name" value="ARM-like"/>
</dbReference>
<dbReference type="Gene3D" id="1.25.10.10">
    <property type="entry name" value="Leucine-rich Repeat Variant"/>
    <property type="match status" value="1"/>
</dbReference>